<evidence type="ECO:0000313" key="9">
    <source>
        <dbReference type="Proteomes" id="UP000077248"/>
    </source>
</evidence>
<evidence type="ECO:0000256" key="5">
    <source>
        <dbReference type="RuleBase" id="RU363034"/>
    </source>
</evidence>
<dbReference type="InterPro" id="IPR001314">
    <property type="entry name" value="Peptidase_S1A"/>
</dbReference>
<dbReference type="PROSITE" id="PS00135">
    <property type="entry name" value="TRYPSIN_SER"/>
    <property type="match status" value="1"/>
</dbReference>
<dbReference type="RefSeq" id="XP_018389611.1">
    <property type="nucleotide sequence ID" value="XM_018531949.1"/>
</dbReference>
<name>A0A177DYE0_ALTAL</name>
<dbReference type="GO" id="GO:0004252">
    <property type="term" value="F:serine-type endopeptidase activity"/>
    <property type="evidence" value="ECO:0007669"/>
    <property type="project" value="InterPro"/>
</dbReference>
<dbReference type="EMBL" id="KV441471">
    <property type="protein sequence ID" value="OAG24190.1"/>
    <property type="molecule type" value="Genomic_DNA"/>
</dbReference>
<dbReference type="InterPro" id="IPR043504">
    <property type="entry name" value="Peptidase_S1_PA_chymotrypsin"/>
</dbReference>
<evidence type="ECO:0000313" key="8">
    <source>
        <dbReference type="EMBL" id="OAG24190.1"/>
    </source>
</evidence>
<dbReference type="SUPFAM" id="SSF50494">
    <property type="entry name" value="Trypsin-like serine proteases"/>
    <property type="match status" value="1"/>
</dbReference>
<evidence type="ECO:0000259" key="7">
    <source>
        <dbReference type="PROSITE" id="PS50240"/>
    </source>
</evidence>
<dbReference type="KEGG" id="aalt:CC77DRAFT_504433"/>
<dbReference type="Gene3D" id="2.40.10.10">
    <property type="entry name" value="Trypsin-like serine proteases"/>
    <property type="match status" value="2"/>
</dbReference>
<dbReference type="InterPro" id="IPR001254">
    <property type="entry name" value="Trypsin_dom"/>
</dbReference>
<reference evidence="8 9" key="1">
    <citation type="submission" date="2016-05" db="EMBL/GenBank/DDBJ databases">
        <title>Comparative analysis of secretome profiles of manganese(II)-oxidizing ascomycete fungi.</title>
        <authorList>
            <consortium name="DOE Joint Genome Institute"/>
            <person name="Zeiner C.A."/>
            <person name="Purvine S.O."/>
            <person name="Zink E.M."/>
            <person name="Wu S."/>
            <person name="Pasa-Tolic L."/>
            <person name="Chaput D.L."/>
            <person name="Haridas S."/>
            <person name="Grigoriev I.V."/>
            <person name="Santelli C.M."/>
            <person name="Hansel C.M."/>
        </authorList>
    </citation>
    <scope>NUCLEOTIDE SEQUENCE [LARGE SCALE GENOMIC DNA]</scope>
    <source>
        <strain evidence="8 9">SRC1lrK2f</strain>
    </source>
</reference>
<dbReference type="PANTHER" id="PTHR24252">
    <property type="entry name" value="ACROSIN-RELATED"/>
    <property type="match status" value="1"/>
</dbReference>
<accession>A0A177DYE0</accession>
<dbReference type="PANTHER" id="PTHR24252:SF7">
    <property type="entry name" value="HYALIN"/>
    <property type="match status" value="1"/>
</dbReference>
<dbReference type="Pfam" id="PF00089">
    <property type="entry name" value="Trypsin"/>
    <property type="match status" value="1"/>
</dbReference>
<dbReference type="GO" id="GO:0006508">
    <property type="term" value="P:proteolysis"/>
    <property type="evidence" value="ECO:0007669"/>
    <property type="project" value="UniProtKB-KW"/>
</dbReference>
<keyword evidence="9" id="KW-1185">Reference proteome</keyword>
<dbReference type="SMART" id="SM00020">
    <property type="entry name" value="Tryp_SPc"/>
    <property type="match status" value="1"/>
</dbReference>
<gene>
    <name evidence="8" type="ORF">CC77DRAFT_504433</name>
</gene>
<sequence length="263" mass="26604">MRFQSIIAIALPALVLAAPTPQDPDYEFPEDAPADDIVGGTTASAGEFPFIVSLQRSGSHFCGGSLLDSTTVITAAHCSVSSVIGSVSGLRVRAGSLNKSSGGTLVGVSSVTVHPSYRSSGQDFDVAIWKLSTAVPTSSTIGYATLPASGFDPAAGSTATVAGWGALTEGGSSPSTLYKVSVPIVSRTECRSSYGTSAITNNMFCAGYTTGGRDSCQGDSGGPIVNSAKTLIGLVSWGNGCAQPNFPGVYARTAALLSFINSV</sequence>
<evidence type="ECO:0000256" key="3">
    <source>
        <dbReference type="ARBA" id="ARBA00022825"/>
    </source>
</evidence>
<dbReference type="Proteomes" id="UP000077248">
    <property type="component" value="Unassembled WGS sequence"/>
</dbReference>
<organism evidence="8 9">
    <name type="scientific">Alternaria alternata</name>
    <name type="common">Alternaria rot fungus</name>
    <name type="synonym">Torula alternata</name>
    <dbReference type="NCBI Taxonomy" id="5599"/>
    <lineage>
        <taxon>Eukaryota</taxon>
        <taxon>Fungi</taxon>
        <taxon>Dikarya</taxon>
        <taxon>Ascomycota</taxon>
        <taxon>Pezizomycotina</taxon>
        <taxon>Dothideomycetes</taxon>
        <taxon>Pleosporomycetidae</taxon>
        <taxon>Pleosporales</taxon>
        <taxon>Pleosporineae</taxon>
        <taxon>Pleosporaceae</taxon>
        <taxon>Alternaria</taxon>
        <taxon>Alternaria sect. Alternaria</taxon>
        <taxon>Alternaria alternata complex</taxon>
    </lineage>
</organism>
<dbReference type="PROSITE" id="PS50240">
    <property type="entry name" value="TRYPSIN_DOM"/>
    <property type="match status" value="1"/>
</dbReference>
<dbReference type="STRING" id="5599.A0A177DYE0"/>
<evidence type="ECO:0000256" key="1">
    <source>
        <dbReference type="ARBA" id="ARBA00022670"/>
    </source>
</evidence>
<feature type="signal peptide" evidence="6">
    <location>
        <begin position="1"/>
        <end position="17"/>
    </location>
</feature>
<dbReference type="FunFam" id="2.40.10.10:FF:000077">
    <property type="entry name" value="Predicted protein"/>
    <property type="match status" value="1"/>
</dbReference>
<dbReference type="AlphaFoldDB" id="A0A177DYE0"/>
<evidence type="ECO:0000256" key="6">
    <source>
        <dbReference type="SAM" id="SignalP"/>
    </source>
</evidence>
<dbReference type="CDD" id="cd00190">
    <property type="entry name" value="Tryp_SPc"/>
    <property type="match status" value="1"/>
</dbReference>
<protein>
    <submittedName>
        <fullName evidence="8">Trypsin</fullName>
    </submittedName>
</protein>
<dbReference type="PRINTS" id="PR00722">
    <property type="entry name" value="CHYMOTRYPSIN"/>
</dbReference>
<dbReference type="PROSITE" id="PS00134">
    <property type="entry name" value="TRYPSIN_HIS"/>
    <property type="match status" value="1"/>
</dbReference>
<keyword evidence="3 5" id="KW-0720">Serine protease</keyword>
<dbReference type="InterPro" id="IPR018114">
    <property type="entry name" value="TRYPSIN_HIS"/>
</dbReference>
<dbReference type="VEuPathDB" id="FungiDB:CC77DRAFT_504433"/>
<keyword evidence="4" id="KW-1015">Disulfide bond</keyword>
<evidence type="ECO:0000256" key="4">
    <source>
        <dbReference type="ARBA" id="ARBA00023157"/>
    </source>
</evidence>
<keyword evidence="6" id="KW-0732">Signal</keyword>
<feature type="chain" id="PRO_5008059922" evidence="6">
    <location>
        <begin position="18"/>
        <end position="263"/>
    </location>
</feature>
<dbReference type="InterPro" id="IPR009003">
    <property type="entry name" value="Peptidase_S1_PA"/>
</dbReference>
<keyword evidence="1 5" id="KW-0645">Protease</keyword>
<dbReference type="GeneID" id="29117543"/>
<keyword evidence="2 5" id="KW-0378">Hydrolase</keyword>
<dbReference type="InterPro" id="IPR033116">
    <property type="entry name" value="TRYPSIN_SER"/>
</dbReference>
<feature type="domain" description="Peptidase S1" evidence="7">
    <location>
        <begin position="37"/>
        <end position="263"/>
    </location>
</feature>
<proteinExistence type="predicted"/>
<dbReference type="OMA" id="ATISIPH"/>
<evidence type="ECO:0000256" key="2">
    <source>
        <dbReference type="ARBA" id="ARBA00022801"/>
    </source>
</evidence>